<dbReference type="PANTHER" id="PTHR32410">
    <property type="entry name" value="CYSTEINE/HISTIDINE-RICH C1 DOMAIN FAMILY PROTEIN"/>
    <property type="match status" value="1"/>
</dbReference>
<dbReference type="PhylomeDB" id="Q9LQF8"/>
<reference evidence="6" key="3">
    <citation type="submission" date="2000-06" db="EMBL/GenBank/DDBJ databases">
        <authorList>
            <person name="Cheuk R."/>
            <person name="Shinn P."/>
            <person name="Brooks S."/>
            <person name="Buehler E."/>
            <person name="Chao Q."/>
            <person name="Johnson-Hopson C."/>
            <person name="Khan S."/>
            <person name="Kim C."/>
            <person name="Altafi H."/>
            <person name="Bei B."/>
            <person name="Chin C."/>
            <person name="Chiou J."/>
            <person name="Choi E."/>
            <person name="Conn L."/>
            <person name="Conway A."/>
            <person name="Gonzalez A."/>
            <person name="Hansen N."/>
            <person name="Howing B."/>
            <person name="Koo T."/>
            <person name="Lam B."/>
            <person name="Lee J."/>
            <person name="Lenz C."/>
            <person name="Li J."/>
            <person name="Liu A."/>
            <person name="Liu J."/>
            <person name="Liu S."/>
            <person name="Mukharsky N."/>
            <person name="Nguyen M."/>
            <person name="Palm C."/>
            <person name="Pham P."/>
            <person name="Sakano H."/>
            <person name="Schwartz J."/>
            <person name="Southwick A."/>
            <person name="Thaveri A."/>
            <person name="Toriumi M."/>
            <person name="Vaysberg M."/>
            <person name="Yu G."/>
            <person name="Davis R."/>
            <person name="Federspiel N."/>
            <person name="Theologis A."/>
            <person name="Ecker J."/>
        </authorList>
    </citation>
    <scope>NUCLEOTIDE SEQUENCE</scope>
</reference>
<dbReference type="InterPro" id="IPR004146">
    <property type="entry name" value="DC1"/>
</dbReference>
<dbReference type="Pfam" id="PF03107">
    <property type="entry name" value="C1_2"/>
    <property type="match status" value="4"/>
</dbReference>
<dbReference type="InterPro" id="IPR054483">
    <property type="entry name" value="DC1-like_CT"/>
</dbReference>
<dbReference type="EMBL" id="AC007887">
    <property type="protein sequence ID" value="AAF79353.1"/>
    <property type="molecule type" value="Genomic_DNA"/>
</dbReference>
<evidence type="ECO:0000256" key="3">
    <source>
        <dbReference type="ARBA" id="ARBA00022771"/>
    </source>
</evidence>
<feature type="domain" description="Zinc finger PHD-type" evidence="5">
    <location>
        <begin position="211"/>
        <end position="264"/>
    </location>
</feature>
<reference key="2">
    <citation type="journal article" date="2000" name="Nature">
        <title>Sequence and analysis of chromosome 1 of the plant Arabidopsis thaliana.</title>
        <authorList>
            <person name="Theologis A."/>
            <person name="Ecker J.R."/>
            <person name="Palm C.J."/>
            <person name="Federspiel N.A."/>
            <person name="Kaul S."/>
            <person name="White O."/>
            <person name="Alonso J."/>
            <person name="Altafi H."/>
            <person name="Araujo R."/>
            <person name="Bowman C.L."/>
            <person name="Brooks S.Y."/>
            <person name="Buehler E."/>
            <person name="Chan A."/>
            <person name="Chao Q."/>
            <person name="Chen H."/>
            <person name="Cheuk R.F."/>
            <person name="Chin C.W."/>
            <person name="Chung M.K."/>
            <person name="Conn L."/>
            <person name="Conway A.B."/>
            <person name="Conway A.R."/>
            <person name="Creasy T.H."/>
            <person name="Dewar K."/>
            <person name="Dunn P."/>
            <person name="Etgu P."/>
            <person name="Feldblyum T.V."/>
            <person name="Feng J."/>
            <person name="Fong B."/>
            <person name="Fujii C.Y."/>
            <person name="Gill J.E."/>
            <person name="Goldsmith A.D."/>
            <person name="Haas B."/>
            <person name="Hansen N.F."/>
            <person name="Hughes B."/>
            <person name="Huizar L."/>
            <person name="Hunter J.L."/>
            <person name="Jenkins J."/>
            <person name="Johnson-Hopson C."/>
            <person name="Khan S."/>
            <person name="Khaykin E."/>
            <person name="Kim C.J."/>
            <person name="Koo H.L."/>
            <person name="Kremenetskaia I."/>
            <person name="Kurtz D.B."/>
            <person name="Kwan A."/>
            <person name="Lam B."/>
            <person name="Langin-Hooper S."/>
            <person name="Lee A."/>
            <person name="Lee J.M."/>
            <person name="Lenz C.A."/>
            <person name="Li J.H."/>
            <person name="Li Y."/>
            <person name="Lin X."/>
            <person name="Liu S.X."/>
            <person name="Liu Z.A."/>
            <person name="Luros J.S."/>
            <person name="Maiti R."/>
            <person name="Marziali A."/>
            <person name="Militscher J."/>
            <person name="Miranda M."/>
            <person name="Nguyen M."/>
            <person name="Nierman W.C."/>
            <person name="Osborne B.I."/>
            <person name="Pai G."/>
            <person name="Peterson J."/>
            <person name="Pham P.K."/>
            <person name="Rizzo M."/>
            <person name="Rooney T."/>
            <person name="Rowley D."/>
            <person name="Sakano H."/>
            <person name="Salzberg S.L."/>
            <person name="Schwartz J.R."/>
            <person name="Shinn P."/>
            <person name="Southwick A.M."/>
            <person name="Sun H."/>
            <person name="Tallon L.J."/>
            <person name="Tambunga G."/>
            <person name="Toriumi M.J."/>
            <person name="Town C.D."/>
            <person name="Utterback T."/>
            <person name="Van Aken S."/>
            <person name="Vaysberg M."/>
            <person name="Vysotskaia V.S."/>
            <person name="Walker M."/>
            <person name="Wu D."/>
            <person name="Yu G."/>
            <person name="Fraser C.M."/>
            <person name="Venter J.C."/>
            <person name="Davis R.W."/>
        </authorList>
    </citation>
    <scope>NUCLEOTIDE SEQUENCE [LARGE SCALE GENOMIC DNA]</scope>
    <source>
        <strain>cv. Columbia</strain>
    </source>
</reference>
<proteinExistence type="predicted"/>
<feature type="domain" description="Zinc finger PHD-type" evidence="5">
    <location>
        <begin position="465"/>
        <end position="525"/>
    </location>
</feature>
<dbReference type="PIR" id="D86477">
    <property type="entry name" value="D86477"/>
</dbReference>
<dbReference type="GO" id="GO:0008270">
    <property type="term" value="F:zinc ion binding"/>
    <property type="evidence" value="ECO:0007669"/>
    <property type="project" value="UniProtKB-KW"/>
</dbReference>
<dbReference type="SUPFAM" id="SSF57889">
    <property type="entry name" value="Cysteine-rich domain"/>
    <property type="match status" value="5"/>
</dbReference>
<protein>
    <submittedName>
        <fullName evidence="6">F15O4.27</fullName>
    </submittedName>
</protein>
<sequence length="638" mass="74113">MNNERKTTNICRFRKIASSQHKAVKQMGFEDGPRCLMSHPAHPSHNLSVRYRFNFRIGCFTCGGKAAATTPDCLYYYCTTCEVTFHNGCHQRPRRITHPYHLQHPLTLFYRNPETRVISNIIPDACPGKIEDTSGPEKYEFVDIVPYKSDIIFNKCTWCAKDFKGDWFYRCLICSFCLDLSCAATLPLLTITNPKSHHHSLVFLPRPLLVPCDACGLVDGLEPSYACFQCNYMVHQNCIDLPRVIKITRHPHRLSHTPYCSSLTSSCQICYKEVDIKYGQYSCHLQDCFYVVHSKCATHENVWDGKELEWEIESDETEDISPFRNLGDGFIKHFCHKHRLKLKNHDGARDTEKQCRACIYPIVSHQFYHCKKCNYSLHEVCAGLSRKLDHALHNHTLILSPSPGKFCCSACSRESTGFSYICSNKGCQDFVLDVRCISVLEYFIHRSHEHPIFISTSYNSKDEILCKVCKKRCLGAHLQCTLCEFTMCYSCAIIPDEIHYKFDKHPLTLSCGESADNTYWCEVCEKQLDPKEWFYTCNKCCITIHLHCIFGSSVFMKPGSIFRDYYGKVQVFRNNSNTRQLCYMCHNRCTGLIFYEGYRRNATYYYNHSNRSTHRMIFCSLECEILGMRKRRLIRLPR</sequence>
<dbReference type="TAIR" id="AT1G35610"/>
<evidence type="ECO:0000256" key="1">
    <source>
        <dbReference type="ARBA" id="ARBA00022723"/>
    </source>
</evidence>
<evidence type="ECO:0000256" key="4">
    <source>
        <dbReference type="ARBA" id="ARBA00022833"/>
    </source>
</evidence>
<keyword evidence="4" id="KW-0862">Zinc</keyword>
<evidence type="ECO:0000313" key="6">
    <source>
        <dbReference type="EMBL" id="AAF79353.1"/>
    </source>
</evidence>
<dbReference type="InterPro" id="IPR053192">
    <property type="entry name" value="Vacuole_Formation_Reg"/>
</dbReference>
<name>Q9LQF8_ARATH</name>
<dbReference type="AlphaFoldDB" id="Q9LQF8"/>
<organism evidence="6">
    <name type="scientific">Arabidopsis thaliana</name>
    <name type="common">Mouse-ear cress</name>
    <dbReference type="NCBI Taxonomy" id="3702"/>
    <lineage>
        <taxon>Eukaryota</taxon>
        <taxon>Viridiplantae</taxon>
        <taxon>Streptophyta</taxon>
        <taxon>Embryophyta</taxon>
        <taxon>Tracheophyta</taxon>
        <taxon>Spermatophyta</taxon>
        <taxon>Magnoliopsida</taxon>
        <taxon>eudicotyledons</taxon>
        <taxon>Gunneridae</taxon>
        <taxon>Pentapetalae</taxon>
        <taxon>rosids</taxon>
        <taxon>malvids</taxon>
        <taxon>Brassicales</taxon>
        <taxon>Brassicaceae</taxon>
        <taxon>Camelineae</taxon>
        <taxon>Arabidopsis</taxon>
    </lineage>
</organism>
<evidence type="ECO:0000256" key="2">
    <source>
        <dbReference type="ARBA" id="ARBA00022737"/>
    </source>
</evidence>
<feature type="domain" description="Zinc finger PHD-type" evidence="5">
    <location>
        <begin position="354"/>
        <end position="412"/>
    </location>
</feature>
<dbReference type="PANTHER" id="PTHR32410:SF168">
    <property type="entry name" value="CYSTEINE_HISTIDINE-RICH C1 DOMAIN FAMILY PROTEIN"/>
    <property type="match status" value="1"/>
</dbReference>
<dbReference type="GO" id="GO:0009506">
    <property type="term" value="C:plasmodesma"/>
    <property type="evidence" value="ECO:0007005"/>
    <property type="project" value="TAIR"/>
</dbReference>
<evidence type="ECO:0000259" key="5">
    <source>
        <dbReference type="SMART" id="SM00249"/>
    </source>
</evidence>
<dbReference type="Pfam" id="PF22926">
    <property type="entry name" value="C1-like_CT"/>
    <property type="match status" value="1"/>
</dbReference>
<dbReference type="InterPro" id="IPR046349">
    <property type="entry name" value="C1-like_sf"/>
</dbReference>
<dbReference type="ExpressionAtlas" id="Q9LQF8">
    <property type="expression patterns" value="baseline and differential"/>
</dbReference>
<reference evidence="6" key="1">
    <citation type="submission" date="1999-10" db="EMBL/GenBank/DDBJ databases">
        <authorList>
            <person name="Ecker J.R."/>
        </authorList>
    </citation>
    <scope>NUCLEOTIDE SEQUENCE</scope>
</reference>
<dbReference type="InterPro" id="IPR001965">
    <property type="entry name" value="Znf_PHD"/>
</dbReference>
<keyword evidence="1" id="KW-0479">Metal-binding</keyword>
<keyword evidence="3" id="KW-0863">Zinc-finger</keyword>
<accession>Q9LQF8</accession>
<dbReference type="SMART" id="SM00249">
    <property type="entry name" value="PHD"/>
    <property type="match status" value="3"/>
</dbReference>
<keyword evidence="2" id="KW-0677">Repeat</keyword>